<dbReference type="SUPFAM" id="SSF51306">
    <property type="entry name" value="LexA/Signal peptidase"/>
    <property type="match status" value="1"/>
</dbReference>
<protein>
    <recommendedName>
        <fullName evidence="3 5">Signal peptidase I</fullName>
        <ecNumber evidence="3 5">3.4.21.89</ecNumber>
    </recommendedName>
</protein>
<dbReference type="GO" id="GO:0009003">
    <property type="term" value="F:signal peptidase activity"/>
    <property type="evidence" value="ECO:0007669"/>
    <property type="project" value="UniProtKB-EC"/>
</dbReference>
<evidence type="ECO:0000256" key="4">
    <source>
        <dbReference type="ARBA" id="ARBA00022801"/>
    </source>
</evidence>
<dbReference type="InterPro" id="IPR000223">
    <property type="entry name" value="Pept_S26A_signal_pept_1"/>
</dbReference>
<organism evidence="7 8">
    <name type="scientific">Candidatus Giovannonibacteria bacterium GW2011_GWA2_53_7</name>
    <dbReference type="NCBI Taxonomy" id="1618650"/>
    <lineage>
        <taxon>Bacteria</taxon>
        <taxon>Candidatus Giovannoniibacteriota</taxon>
    </lineage>
</organism>
<dbReference type="AlphaFoldDB" id="A0A0G2APH9"/>
<evidence type="ECO:0000256" key="2">
    <source>
        <dbReference type="ARBA" id="ARBA00009370"/>
    </source>
</evidence>
<evidence type="ECO:0000313" key="7">
    <source>
        <dbReference type="EMBL" id="KKW34624.1"/>
    </source>
</evidence>
<evidence type="ECO:0000256" key="1">
    <source>
        <dbReference type="ARBA" id="ARBA00000677"/>
    </source>
</evidence>
<dbReference type="GO" id="GO:0016020">
    <property type="term" value="C:membrane"/>
    <property type="evidence" value="ECO:0007669"/>
    <property type="project" value="UniProtKB-SubCell"/>
</dbReference>
<dbReference type="GO" id="GO:0004252">
    <property type="term" value="F:serine-type endopeptidase activity"/>
    <property type="evidence" value="ECO:0007669"/>
    <property type="project" value="InterPro"/>
</dbReference>
<evidence type="ECO:0000256" key="3">
    <source>
        <dbReference type="ARBA" id="ARBA00013208"/>
    </source>
</evidence>
<comment type="caution">
    <text evidence="7">The sequence shown here is derived from an EMBL/GenBank/DDBJ whole genome shotgun (WGS) entry which is preliminary data.</text>
</comment>
<dbReference type="InterPro" id="IPR019758">
    <property type="entry name" value="Pept_S26A_signal_pept_1_CS"/>
</dbReference>
<dbReference type="InterPro" id="IPR036286">
    <property type="entry name" value="LexA/Signal_pep-like_sf"/>
</dbReference>
<dbReference type="PATRIC" id="fig|1618650.3.peg.632"/>
<dbReference type="Gene3D" id="2.10.109.10">
    <property type="entry name" value="Umud Fragment, subunit A"/>
    <property type="match status" value="1"/>
</dbReference>
<dbReference type="PROSITE" id="PS00760">
    <property type="entry name" value="SPASE_I_2"/>
    <property type="match status" value="1"/>
</dbReference>
<dbReference type="Pfam" id="PF10502">
    <property type="entry name" value="Peptidase_S26"/>
    <property type="match status" value="1"/>
</dbReference>
<feature type="domain" description="Peptidase S26" evidence="6">
    <location>
        <begin position="1"/>
        <end position="130"/>
    </location>
</feature>
<reference evidence="7 8" key="1">
    <citation type="journal article" date="2015" name="Nature">
        <title>rRNA introns, odd ribosomes, and small enigmatic genomes across a large radiation of phyla.</title>
        <authorList>
            <person name="Brown C.T."/>
            <person name="Hug L.A."/>
            <person name="Thomas B.C."/>
            <person name="Sharon I."/>
            <person name="Castelle C.J."/>
            <person name="Singh A."/>
            <person name="Wilkins M.J."/>
            <person name="Williams K.H."/>
            <person name="Banfield J.F."/>
        </authorList>
    </citation>
    <scope>NUCLEOTIDE SEQUENCE [LARGE SCALE GENOMIC DNA]</scope>
</reference>
<dbReference type="NCBIfam" id="TIGR02227">
    <property type="entry name" value="sigpep_I_bact"/>
    <property type="match status" value="1"/>
</dbReference>
<gene>
    <name evidence="7" type="ORF">UY81_C0067G0003</name>
</gene>
<dbReference type="GO" id="GO:0006465">
    <property type="term" value="P:signal peptide processing"/>
    <property type="evidence" value="ECO:0007669"/>
    <property type="project" value="InterPro"/>
</dbReference>
<dbReference type="PANTHER" id="PTHR43390">
    <property type="entry name" value="SIGNAL PEPTIDASE I"/>
    <property type="match status" value="1"/>
</dbReference>
<proteinExistence type="inferred from homology"/>
<keyword evidence="5" id="KW-0645">Protease</keyword>
<dbReference type="EMBL" id="LCRM01000067">
    <property type="protein sequence ID" value="KKW34624.1"/>
    <property type="molecule type" value="Genomic_DNA"/>
</dbReference>
<evidence type="ECO:0000259" key="6">
    <source>
        <dbReference type="Pfam" id="PF10502"/>
    </source>
</evidence>
<dbReference type="PRINTS" id="PR00727">
    <property type="entry name" value="LEADERPTASE"/>
</dbReference>
<keyword evidence="4 5" id="KW-0378">Hydrolase</keyword>
<dbReference type="InterPro" id="IPR019757">
    <property type="entry name" value="Pept_S26A_signal_pept_1_Lys-AS"/>
</dbReference>
<evidence type="ECO:0000256" key="5">
    <source>
        <dbReference type="RuleBase" id="RU362042"/>
    </source>
</evidence>
<accession>A0A0G2APH9</accession>
<comment type="similarity">
    <text evidence="2 5">Belongs to the peptidase S26 family.</text>
</comment>
<dbReference type="InterPro" id="IPR019533">
    <property type="entry name" value="Peptidase_S26"/>
</dbReference>
<evidence type="ECO:0000313" key="8">
    <source>
        <dbReference type="Proteomes" id="UP000034290"/>
    </source>
</evidence>
<dbReference type="Proteomes" id="UP000034290">
    <property type="component" value="Unassembled WGS sequence"/>
</dbReference>
<name>A0A0G2APH9_9BACT</name>
<dbReference type="EC" id="3.4.21.89" evidence="3 5"/>
<sequence length="145" mass="15959">MEETFHNHDYLIIDRLTYRFGEPQRGDVIVFNSPASKGNTLIKRVIGLPGDTVTVSDTGVMIANADNPKGFVLSESYITPENLGGASGQTVTLAPDHYFVMGDNRAASYDSRSWGTLPGSNIVGRVMLRLYPFSDMRLLPGEARY</sequence>
<dbReference type="PANTHER" id="PTHR43390:SF1">
    <property type="entry name" value="CHLOROPLAST PROCESSING PEPTIDASE"/>
    <property type="match status" value="1"/>
</dbReference>
<comment type="catalytic activity">
    <reaction evidence="1 5">
        <text>Cleavage of hydrophobic, N-terminal signal or leader sequences from secreted and periplasmic proteins.</text>
        <dbReference type="EC" id="3.4.21.89"/>
    </reaction>
</comment>
<dbReference type="CDD" id="cd06530">
    <property type="entry name" value="S26_SPase_I"/>
    <property type="match status" value="1"/>
</dbReference>
<dbReference type="PROSITE" id="PS00761">
    <property type="entry name" value="SPASE_I_3"/>
    <property type="match status" value="1"/>
</dbReference>
<comment type="subcellular location">
    <subcellularLocation>
        <location evidence="5">Membrane</location>
        <topology evidence="5">Single-pass type II membrane protein</topology>
    </subcellularLocation>
</comment>